<dbReference type="Pfam" id="PF01740">
    <property type="entry name" value="STAS"/>
    <property type="match status" value="1"/>
</dbReference>
<dbReference type="EMBL" id="AMZH03000714">
    <property type="protein sequence ID" value="RRT82351.1"/>
    <property type="molecule type" value="Genomic_DNA"/>
</dbReference>
<sequence length="145" mass="15998">MILHRATSPRIALLGNLPGATLHRNIEQYPEATIVPGILIVRVDSAIFFSNSNCVRESFKKMIAVSVEYKSLWKSELRVEVSSTYFCPSVLTDVTADTDEDDVDVKKVVSCSPRERERGGHVNDAEPVESVGGAKVGDRRPQKTP</sequence>
<evidence type="ECO:0000259" key="2">
    <source>
        <dbReference type="Pfam" id="PF01740"/>
    </source>
</evidence>
<protein>
    <recommendedName>
        <fullName evidence="2">STAS domain-containing protein</fullName>
    </recommendedName>
</protein>
<dbReference type="InterPro" id="IPR036513">
    <property type="entry name" value="STAS_dom_sf"/>
</dbReference>
<name>A0A427B1F9_ENSVE</name>
<accession>A0A427B1F9</accession>
<feature type="domain" description="STAS" evidence="2">
    <location>
        <begin position="29"/>
        <end position="64"/>
    </location>
</feature>
<evidence type="ECO:0000313" key="4">
    <source>
        <dbReference type="Proteomes" id="UP000287651"/>
    </source>
</evidence>
<proteinExistence type="predicted"/>
<feature type="compositionally biased region" description="Basic and acidic residues" evidence="1">
    <location>
        <begin position="136"/>
        <end position="145"/>
    </location>
</feature>
<evidence type="ECO:0000256" key="1">
    <source>
        <dbReference type="SAM" id="MobiDB-lite"/>
    </source>
</evidence>
<dbReference type="AlphaFoldDB" id="A0A427B1F9"/>
<comment type="caution">
    <text evidence="3">The sequence shown here is derived from an EMBL/GenBank/DDBJ whole genome shotgun (WGS) entry which is preliminary data.</text>
</comment>
<reference evidence="3 4" key="1">
    <citation type="journal article" date="2014" name="Agronomy (Basel)">
        <title>A Draft Genome Sequence for Ensete ventricosum, the Drought-Tolerant Tree Against Hunger.</title>
        <authorList>
            <person name="Harrison J."/>
            <person name="Moore K.A."/>
            <person name="Paszkiewicz K."/>
            <person name="Jones T."/>
            <person name="Grant M."/>
            <person name="Ambacheew D."/>
            <person name="Muzemil S."/>
            <person name="Studholme D.J."/>
        </authorList>
    </citation>
    <scope>NUCLEOTIDE SEQUENCE [LARGE SCALE GENOMIC DNA]</scope>
</reference>
<dbReference type="InterPro" id="IPR002645">
    <property type="entry name" value="STAS_dom"/>
</dbReference>
<organism evidence="3 4">
    <name type="scientific">Ensete ventricosum</name>
    <name type="common">Abyssinian banana</name>
    <name type="synonym">Musa ensete</name>
    <dbReference type="NCBI Taxonomy" id="4639"/>
    <lineage>
        <taxon>Eukaryota</taxon>
        <taxon>Viridiplantae</taxon>
        <taxon>Streptophyta</taxon>
        <taxon>Embryophyta</taxon>
        <taxon>Tracheophyta</taxon>
        <taxon>Spermatophyta</taxon>
        <taxon>Magnoliopsida</taxon>
        <taxon>Liliopsida</taxon>
        <taxon>Zingiberales</taxon>
        <taxon>Musaceae</taxon>
        <taxon>Ensete</taxon>
    </lineage>
</organism>
<evidence type="ECO:0000313" key="3">
    <source>
        <dbReference type="EMBL" id="RRT82351.1"/>
    </source>
</evidence>
<dbReference type="Proteomes" id="UP000287651">
    <property type="component" value="Unassembled WGS sequence"/>
</dbReference>
<gene>
    <name evidence="3" type="ORF">B296_00011093</name>
</gene>
<feature type="compositionally biased region" description="Basic and acidic residues" evidence="1">
    <location>
        <begin position="113"/>
        <end position="124"/>
    </location>
</feature>
<dbReference type="Gene3D" id="3.30.750.24">
    <property type="entry name" value="STAS domain"/>
    <property type="match status" value="1"/>
</dbReference>
<feature type="region of interest" description="Disordered" evidence="1">
    <location>
        <begin position="112"/>
        <end position="145"/>
    </location>
</feature>